<proteinExistence type="predicted"/>
<dbReference type="EMBL" id="PVTI01000014">
    <property type="protein sequence ID" value="PRY58015.1"/>
    <property type="molecule type" value="Genomic_DNA"/>
</dbReference>
<gene>
    <name evidence="2" type="ORF">BCF74_11446</name>
</gene>
<feature type="compositionally biased region" description="Polar residues" evidence="1">
    <location>
        <begin position="190"/>
        <end position="199"/>
    </location>
</feature>
<sequence>MHASRGHPRARALSLATLSPVTTAASKTSRHRVRATLAAAALGTSLLGGCVVFNPIQTDYAYQPADGVNATFGDLEVRGLVVVSNAKGTPGNLAGQVINRSSEDVQLTFQSEGSAGAQATVKRQSSLTLGEGEGKPVTLDKVEVAPGETLELQVSTPATGLNLLLVPVLPSTGYYEDAKPSGAPPAPSPDTTESEGSGH</sequence>
<name>A0A2T0UJA0_9MICO</name>
<protein>
    <recommendedName>
        <fullName evidence="4">Copper(I)-binding protein</fullName>
    </recommendedName>
</protein>
<reference evidence="2 3" key="1">
    <citation type="submission" date="2018-03" db="EMBL/GenBank/DDBJ databases">
        <title>Genomic Encyclopedia of Archaeal and Bacterial Type Strains, Phase II (KMG-II): from individual species to whole genera.</title>
        <authorList>
            <person name="Goeker M."/>
        </authorList>
    </citation>
    <scope>NUCLEOTIDE SEQUENCE [LARGE SCALE GENOMIC DNA]</scope>
    <source>
        <strain evidence="2 3">ATCC BAA-1496</strain>
    </source>
</reference>
<keyword evidence="3" id="KW-1185">Reference proteome</keyword>
<dbReference type="AlphaFoldDB" id="A0A2T0UJA0"/>
<comment type="caution">
    <text evidence="2">The sequence shown here is derived from an EMBL/GenBank/DDBJ whole genome shotgun (WGS) entry which is preliminary data.</text>
</comment>
<evidence type="ECO:0000313" key="2">
    <source>
        <dbReference type="EMBL" id="PRY58015.1"/>
    </source>
</evidence>
<dbReference type="Proteomes" id="UP000237822">
    <property type="component" value="Unassembled WGS sequence"/>
</dbReference>
<accession>A0A2T0UJA0</accession>
<evidence type="ECO:0008006" key="4">
    <source>
        <dbReference type="Google" id="ProtNLM"/>
    </source>
</evidence>
<feature type="region of interest" description="Disordered" evidence="1">
    <location>
        <begin position="174"/>
        <end position="199"/>
    </location>
</feature>
<evidence type="ECO:0000313" key="3">
    <source>
        <dbReference type="Proteomes" id="UP000237822"/>
    </source>
</evidence>
<organism evidence="2 3">
    <name type="scientific">Knoellia remsis</name>
    <dbReference type="NCBI Taxonomy" id="407159"/>
    <lineage>
        <taxon>Bacteria</taxon>
        <taxon>Bacillati</taxon>
        <taxon>Actinomycetota</taxon>
        <taxon>Actinomycetes</taxon>
        <taxon>Micrococcales</taxon>
        <taxon>Intrasporangiaceae</taxon>
        <taxon>Knoellia</taxon>
    </lineage>
</organism>
<evidence type="ECO:0000256" key="1">
    <source>
        <dbReference type="SAM" id="MobiDB-lite"/>
    </source>
</evidence>